<protein>
    <submittedName>
        <fullName evidence="2">Uncharacterized protein</fullName>
    </submittedName>
</protein>
<evidence type="ECO:0000313" key="3">
    <source>
        <dbReference type="Proteomes" id="UP000800040"/>
    </source>
</evidence>
<evidence type="ECO:0000313" key="2">
    <source>
        <dbReference type="EMBL" id="KAF1831537.1"/>
    </source>
</evidence>
<name>A0A6A5K962_9PLEO</name>
<feature type="region of interest" description="Disordered" evidence="1">
    <location>
        <begin position="97"/>
        <end position="118"/>
    </location>
</feature>
<dbReference type="EMBL" id="ML975361">
    <property type="protein sequence ID" value="KAF1831537.1"/>
    <property type="molecule type" value="Genomic_DNA"/>
</dbReference>
<accession>A0A6A5K962</accession>
<keyword evidence="3" id="KW-1185">Reference proteome</keyword>
<reference evidence="2" key="1">
    <citation type="submission" date="2020-01" db="EMBL/GenBank/DDBJ databases">
        <authorList>
            <consortium name="DOE Joint Genome Institute"/>
            <person name="Haridas S."/>
            <person name="Albert R."/>
            <person name="Binder M."/>
            <person name="Bloem J."/>
            <person name="Labutti K."/>
            <person name="Salamov A."/>
            <person name="Andreopoulos B."/>
            <person name="Baker S.E."/>
            <person name="Barry K."/>
            <person name="Bills G."/>
            <person name="Bluhm B.H."/>
            <person name="Cannon C."/>
            <person name="Castanera R."/>
            <person name="Culley D.E."/>
            <person name="Daum C."/>
            <person name="Ezra D."/>
            <person name="Gonzalez J.B."/>
            <person name="Henrissat B."/>
            <person name="Kuo A."/>
            <person name="Liang C."/>
            <person name="Lipzen A."/>
            <person name="Lutzoni F."/>
            <person name="Magnuson J."/>
            <person name="Mondo S."/>
            <person name="Nolan M."/>
            <person name="Ohm R."/>
            <person name="Pangilinan J."/>
            <person name="Park H.-J."/>
            <person name="Ramirez L."/>
            <person name="Alfaro M."/>
            <person name="Sun H."/>
            <person name="Tritt A."/>
            <person name="Yoshinaga Y."/>
            <person name="Zwiers L.-H."/>
            <person name="Turgeon B.G."/>
            <person name="Goodwin S.B."/>
            <person name="Spatafora J.W."/>
            <person name="Crous P.W."/>
            <person name="Grigoriev I.V."/>
        </authorList>
    </citation>
    <scope>NUCLEOTIDE SEQUENCE</scope>
    <source>
        <strain evidence="2">P77</strain>
    </source>
</reference>
<sequence length="228" mass="24722">MQTQPLSGGPGLGWGRRTFFVPKGTGLGGIHDIGQAKRNRVRWARESCESVRRGSQLRTGSTARPDSPGPKSSALLDPPASTTTSYNYSLPVHAQALAPSRPTRAARGNGCRSPWQMGRRTGHTVYIPRSGAGRQANTVTAHPRRAHTLDSVRVSALAAEFPEAQPWPRRACLMGVMASHRDCSDLSKEWRCNCTPSVRRAMCLRLRRSVAIDDGTVVSASKLRVAVS</sequence>
<dbReference type="Proteomes" id="UP000800040">
    <property type="component" value="Unassembled WGS sequence"/>
</dbReference>
<organism evidence="2 3">
    <name type="scientific">Decorospora gaudefroyi</name>
    <dbReference type="NCBI Taxonomy" id="184978"/>
    <lineage>
        <taxon>Eukaryota</taxon>
        <taxon>Fungi</taxon>
        <taxon>Dikarya</taxon>
        <taxon>Ascomycota</taxon>
        <taxon>Pezizomycotina</taxon>
        <taxon>Dothideomycetes</taxon>
        <taxon>Pleosporomycetidae</taxon>
        <taxon>Pleosporales</taxon>
        <taxon>Pleosporineae</taxon>
        <taxon>Pleosporaceae</taxon>
        <taxon>Decorospora</taxon>
    </lineage>
</organism>
<proteinExistence type="predicted"/>
<dbReference type="AlphaFoldDB" id="A0A6A5K962"/>
<evidence type="ECO:0000256" key="1">
    <source>
        <dbReference type="SAM" id="MobiDB-lite"/>
    </source>
</evidence>
<feature type="region of interest" description="Disordered" evidence="1">
    <location>
        <begin position="46"/>
        <end position="82"/>
    </location>
</feature>
<gene>
    <name evidence="2" type="ORF">BDW02DRAFT_581993</name>
</gene>